<dbReference type="RefSeq" id="WP_079668209.1">
    <property type="nucleotide sequence ID" value="NZ_FUYZ01000014.1"/>
</dbReference>
<dbReference type="NCBIfam" id="TIGR04183">
    <property type="entry name" value="Por_Secre_tail"/>
    <property type="match status" value="1"/>
</dbReference>
<dbReference type="InterPro" id="IPR026444">
    <property type="entry name" value="Secre_tail"/>
</dbReference>
<accession>A0A1T5GNE7</accession>
<sequence>MKTKLFFPLALMIGAFSLAQNQDLLNTNWEITEYKSEFFPQLLSPPMTGQNSSHFDENSQNFVITFFNSVYVDVTFSGQNVFTTNNKSCTLMSYPYDNGQVDQFFNLLCSFFKAGTNYNYYVQNNGTEKTLTIGSPTFEEIHFKEAKLSTNDKDLSKYSFGPNPVKNVLNIQNQTNISTIQIFDLSGKLIFELNNQNSKSLNIDMSKYKSGTYLVKINDNKSFKIIKD</sequence>
<evidence type="ECO:0000313" key="4">
    <source>
        <dbReference type="EMBL" id="SKC09923.1"/>
    </source>
</evidence>
<protein>
    <submittedName>
        <fullName evidence="4">Por secretion system C-terminal sorting domain-containing protein</fullName>
    </submittedName>
</protein>
<dbReference type="Pfam" id="PF18962">
    <property type="entry name" value="Por_Secre_tail"/>
    <property type="match status" value="1"/>
</dbReference>
<feature type="chain" id="PRO_5013160177" evidence="2">
    <location>
        <begin position="20"/>
        <end position="228"/>
    </location>
</feature>
<keyword evidence="1 2" id="KW-0732">Signal</keyword>
<evidence type="ECO:0000256" key="2">
    <source>
        <dbReference type="SAM" id="SignalP"/>
    </source>
</evidence>
<reference evidence="4 5" key="1">
    <citation type="submission" date="2017-02" db="EMBL/GenBank/DDBJ databases">
        <authorList>
            <person name="Peterson S.W."/>
        </authorList>
    </citation>
    <scope>NUCLEOTIDE SEQUENCE [LARGE SCALE GENOMIC DNA]</scope>
    <source>
        <strain evidence="4 5">DSM 22323</strain>
    </source>
</reference>
<dbReference type="STRING" id="619805.SAMN05660477_02992"/>
<dbReference type="Gene3D" id="2.60.40.3080">
    <property type="match status" value="1"/>
</dbReference>
<dbReference type="Proteomes" id="UP000191112">
    <property type="component" value="Unassembled WGS sequence"/>
</dbReference>
<gene>
    <name evidence="4" type="ORF">SAMN05660477_02992</name>
</gene>
<keyword evidence="5" id="KW-1185">Reference proteome</keyword>
<organism evidence="4 5">
    <name type="scientific">Soonwooa buanensis</name>
    <dbReference type="NCBI Taxonomy" id="619805"/>
    <lineage>
        <taxon>Bacteria</taxon>
        <taxon>Pseudomonadati</taxon>
        <taxon>Bacteroidota</taxon>
        <taxon>Flavobacteriia</taxon>
        <taxon>Flavobacteriales</taxon>
        <taxon>Weeksellaceae</taxon>
        <taxon>Chryseobacterium group</taxon>
        <taxon>Soonwooa</taxon>
    </lineage>
</organism>
<evidence type="ECO:0000256" key="1">
    <source>
        <dbReference type="ARBA" id="ARBA00022729"/>
    </source>
</evidence>
<proteinExistence type="predicted"/>
<dbReference type="OrthoDB" id="1256754at2"/>
<feature type="domain" description="Secretion system C-terminal sorting" evidence="3">
    <location>
        <begin position="162"/>
        <end position="223"/>
    </location>
</feature>
<feature type="signal peptide" evidence="2">
    <location>
        <begin position="1"/>
        <end position="19"/>
    </location>
</feature>
<evidence type="ECO:0000313" key="5">
    <source>
        <dbReference type="Proteomes" id="UP000191112"/>
    </source>
</evidence>
<dbReference type="EMBL" id="FUYZ01000014">
    <property type="protein sequence ID" value="SKC09923.1"/>
    <property type="molecule type" value="Genomic_DNA"/>
</dbReference>
<evidence type="ECO:0000259" key="3">
    <source>
        <dbReference type="Pfam" id="PF18962"/>
    </source>
</evidence>
<dbReference type="AlphaFoldDB" id="A0A1T5GNE7"/>
<name>A0A1T5GNE7_9FLAO</name>